<feature type="compositionally biased region" description="Polar residues" evidence="1">
    <location>
        <begin position="32"/>
        <end position="57"/>
    </location>
</feature>
<dbReference type="EMBL" id="VHII01000007">
    <property type="protein sequence ID" value="KAF1388598.1"/>
    <property type="molecule type" value="Genomic_DNA"/>
</dbReference>
<organism evidence="2 3">
    <name type="scientific">Perca fluviatilis</name>
    <name type="common">European perch</name>
    <dbReference type="NCBI Taxonomy" id="8168"/>
    <lineage>
        <taxon>Eukaryota</taxon>
        <taxon>Metazoa</taxon>
        <taxon>Chordata</taxon>
        <taxon>Craniata</taxon>
        <taxon>Vertebrata</taxon>
        <taxon>Euteleostomi</taxon>
        <taxon>Actinopterygii</taxon>
        <taxon>Neopterygii</taxon>
        <taxon>Teleostei</taxon>
        <taxon>Neoteleostei</taxon>
        <taxon>Acanthomorphata</taxon>
        <taxon>Eupercaria</taxon>
        <taxon>Perciformes</taxon>
        <taxon>Percoidei</taxon>
        <taxon>Percidae</taxon>
        <taxon>Percinae</taxon>
        <taxon>Perca</taxon>
    </lineage>
</organism>
<dbReference type="Proteomes" id="UP000465112">
    <property type="component" value="Chromosome 7"/>
</dbReference>
<comment type="caution">
    <text evidence="2">The sequence shown here is derived from an EMBL/GenBank/DDBJ whole genome shotgun (WGS) entry which is preliminary data.</text>
</comment>
<reference evidence="2 3" key="1">
    <citation type="submission" date="2019-06" db="EMBL/GenBank/DDBJ databases">
        <title>A chromosome-scale genome assembly of the European perch, Perca fluviatilis.</title>
        <authorList>
            <person name="Roques C."/>
            <person name="Zahm M."/>
            <person name="Cabau C."/>
            <person name="Klopp C."/>
            <person name="Bouchez O."/>
            <person name="Donnadieu C."/>
            <person name="Kuhl H."/>
            <person name="Gislard M."/>
            <person name="Guendouz S."/>
            <person name="Journot L."/>
            <person name="Haffray P."/>
            <person name="Bestin A."/>
            <person name="Morvezen R."/>
            <person name="Feron R."/>
            <person name="Wen M."/>
            <person name="Jouanno E."/>
            <person name="Herpin A."/>
            <person name="Schartl M."/>
            <person name="Postlethwait J."/>
            <person name="Schaerlinger B."/>
            <person name="Chardard D."/>
            <person name="Lecocq T."/>
            <person name="Poncet C."/>
            <person name="Jaffrelo L."/>
            <person name="Lampietro C."/>
            <person name="Guiguen Y."/>
        </authorList>
    </citation>
    <scope>NUCLEOTIDE SEQUENCE [LARGE SCALE GENOMIC DNA]</scope>
    <source>
        <tissue evidence="2">Blood</tissue>
    </source>
</reference>
<feature type="compositionally biased region" description="Acidic residues" evidence="1">
    <location>
        <begin position="129"/>
        <end position="139"/>
    </location>
</feature>
<gene>
    <name evidence="2" type="ORF">PFLUV_G00091960</name>
</gene>
<evidence type="ECO:0000313" key="2">
    <source>
        <dbReference type="EMBL" id="KAF1388598.1"/>
    </source>
</evidence>
<protein>
    <submittedName>
        <fullName evidence="2">Uncharacterized protein</fullName>
    </submittedName>
</protein>
<name>A0A6A5F951_PERFL</name>
<dbReference type="AlphaFoldDB" id="A0A6A5F951"/>
<feature type="region of interest" description="Disordered" evidence="1">
    <location>
        <begin position="32"/>
        <end position="146"/>
    </location>
</feature>
<evidence type="ECO:0000256" key="1">
    <source>
        <dbReference type="SAM" id="MobiDB-lite"/>
    </source>
</evidence>
<evidence type="ECO:0000313" key="3">
    <source>
        <dbReference type="Proteomes" id="UP000465112"/>
    </source>
</evidence>
<feature type="compositionally biased region" description="Low complexity" evidence="1">
    <location>
        <begin position="89"/>
        <end position="119"/>
    </location>
</feature>
<accession>A0A6A5F951</accession>
<sequence>MDPVSRTSCLLRLRENCPIRKLLRRTYDVSAANSSPIGSYWNNVAPPTSSQPITERSQPLPHPSCCQRVSSPDQSEAAADVPMEEETQQNHNHTQQNQTQGNQNQTQQNQNQTHGNQNQANPEDRMEDCMDLDEDVDPETGEKAQG</sequence>
<proteinExistence type="predicted"/>
<keyword evidence="3" id="KW-1185">Reference proteome</keyword>